<dbReference type="Pfam" id="PF13601">
    <property type="entry name" value="HTH_34"/>
    <property type="match status" value="1"/>
</dbReference>
<keyword evidence="3" id="KW-1185">Reference proteome</keyword>
<accession>A0AAN4W069</accession>
<dbReference type="InterPro" id="IPR036388">
    <property type="entry name" value="WH-like_DNA-bd_sf"/>
</dbReference>
<evidence type="ECO:0000259" key="1">
    <source>
        <dbReference type="Pfam" id="PF13601"/>
    </source>
</evidence>
<dbReference type="SUPFAM" id="SSF46785">
    <property type="entry name" value="Winged helix' DNA-binding domain"/>
    <property type="match status" value="1"/>
</dbReference>
<dbReference type="InterPro" id="IPR027395">
    <property type="entry name" value="WH_DNA-bd_dom"/>
</dbReference>
<proteinExistence type="predicted"/>
<evidence type="ECO:0000313" key="3">
    <source>
        <dbReference type="Proteomes" id="UP001310022"/>
    </source>
</evidence>
<dbReference type="AlphaFoldDB" id="A0AAN4W069"/>
<dbReference type="PANTHER" id="PTHR37318">
    <property type="entry name" value="BSL7504 PROTEIN"/>
    <property type="match status" value="1"/>
</dbReference>
<protein>
    <submittedName>
        <fullName evidence="2">Transcriptional regulator</fullName>
    </submittedName>
</protein>
<comment type="caution">
    <text evidence="2">The sequence shown here is derived from an EMBL/GenBank/DDBJ whole genome shotgun (WGS) entry which is preliminary data.</text>
</comment>
<evidence type="ECO:0000313" key="2">
    <source>
        <dbReference type="EMBL" id="GJM62707.1"/>
    </source>
</evidence>
<gene>
    <name evidence="2" type="ORF">PEDI_32590</name>
</gene>
<reference evidence="2 3" key="1">
    <citation type="submission" date="2021-12" db="EMBL/GenBank/DDBJ databases">
        <title>Genome sequencing of bacteria with rrn-lacking chromosome and rrn-plasmid.</title>
        <authorList>
            <person name="Anda M."/>
            <person name="Iwasaki W."/>
        </authorList>
    </citation>
    <scope>NUCLEOTIDE SEQUENCE [LARGE SCALE GENOMIC DNA]</scope>
    <source>
        <strain evidence="2 3">NBRC 15940</strain>
    </source>
</reference>
<dbReference type="Gene3D" id="1.10.10.10">
    <property type="entry name" value="Winged helix-like DNA-binding domain superfamily/Winged helix DNA-binding domain"/>
    <property type="match status" value="1"/>
</dbReference>
<dbReference type="InterPro" id="IPR036390">
    <property type="entry name" value="WH_DNA-bd_sf"/>
</dbReference>
<sequence>MKELLLQLEKAFENKLRLGIMSALVVNDYLDFNALKDLLGATDGNLASHLKALEKKEYIRVHKEFINRKPNTQYSATTGGKAAFEKHLNALSKLIQ</sequence>
<dbReference type="RefSeq" id="WP_060687925.1">
    <property type="nucleotide sequence ID" value="NZ_BQKE01000002.1"/>
</dbReference>
<dbReference type="PANTHER" id="PTHR37318:SF1">
    <property type="entry name" value="BSL7504 PROTEIN"/>
    <property type="match status" value="1"/>
</dbReference>
<dbReference type="Proteomes" id="UP001310022">
    <property type="component" value="Unassembled WGS sequence"/>
</dbReference>
<name>A0AAN4W069_9BACT</name>
<organism evidence="2 3">
    <name type="scientific">Persicobacter diffluens</name>
    <dbReference type="NCBI Taxonomy" id="981"/>
    <lineage>
        <taxon>Bacteria</taxon>
        <taxon>Pseudomonadati</taxon>
        <taxon>Bacteroidota</taxon>
        <taxon>Cytophagia</taxon>
        <taxon>Cytophagales</taxon>
        <taxon>Persicobacteraceae</taxon>
        <taxon>Persicobacter</taxon>
    </lineage>
</organism>
<feature type="domain" description="Winged helix DNA-binding" evidence="1">
    <location>
        <begin position="16"/>
        <end position="95"/>
    </location>
</feature>
<dbReference type="EMBL" id="BQKE01000002">
    <property type="protein sequence ID" value="GJM62707.1"/>
    <property type="molecule type" value="Genomic_DNA"/>
</dbReference>